<dbReference type="InterPro" id="IPR004007">
    <property type="entry name" value="DhaL_dom"/>
</dbReference>
<comment type="caution">
    <text evidence="4">The sequence shown here is derived from an EMBL/GenBank/DDBJ whole genome shotgun (WGS) entry which is preliminary data.</text>
</comment>
<dbReference type="Proteomes" id="UP000467124">
    <property type="component" value="Unassembled WGS sequence"/>
</dbReference>
<proteinExistence type="predicted"/>
<dbReference type="EMBL" id="WWHY01000001">
    <property type="protein sequence ID" value="MYR33027.1"/>
    <property type="molecule type" value="Genomic_DNA"/>
</dbReference>
<sequence length="214" mass="22256">MEMTEGTRAEAELSGEAAKAWLTVFSDRVAAGVDELTDLDRRAGDGDFGWNIGSALERARAGLDGDDRTGENPARVFQTVSDAFLASGGTSGPLFGLWFGRLGAGPERPWSVVDLGAAFGTATEAVRRLGGAEVGHKTMVDAMVPATDALTSGTSDTWREAVAEAARAARAGADSTGGMIARRGRASYLGERAQDVLDPGAVAVAWFFEAAEDV</sequence>
<dbReference type="InterPro" id="IPR050861">
    <property type="entry name" value="Dihydroxyacetone_Kinase"/>
</dbReference>
<dbReference type="PROSITE" id="PS51480">
    <property type="entry name" value="DHAL"/>
    <property type="match status" value="1"/>
</dbReference>
<dbReference type="FunFam" id="1.25.40.340:FF:000002">
    <property type="entry name" value="Dihydroxyacetone kinase, L subunit"/>
    <property type="match status" value="1"/>
</dbReference>
<evidence type="ECO:0000259" key="3">
    <source>
        <dbReference type="PROSITE" id="PS51480"/>
    </source>
</evidence>
<evidence type="ECO:0000313" key="5">
    <source>
        <dbReference type="Proteomes" id="UP000467124"/>
    </source>
</evidence>
<dbReference type="PANTHER" id="PTHR28629">
    <property type="entry name" value="TRIOKINASE/FMN CYCLASE"/>
    <property type="match status" value="1"/>
</dbReference>
<dbReference type="GO" id="GO:0005829">
    <property type="term" value="C:cytosol"/>
    <property type="evidence" value="ECO:0007669"/>
    <property type="project" value="TreeGrafter"/>
</dbReference>
<evidence type="ECO:0000256" key="1">
    <source>
        <dbReference type="ARBA" id="ARBA00022679"/>
    </source>
</evidence>
<dbReference type="GO" id="GO:0004371">
    <property type="term" value="F:glycerone kinase activity"/>
    <property type="evidence" value="ECO:0007669"/>
    <property type="project" value="InterPro"/>
</dbReference>
<keyword evidence="1" id="KW-0808">Transferase</keyword>
<dbReference type="Pfam" id="PF02734">
    <property type="entry name" value="Dak2"/>
    <property type="match status" value="1"/>
</dbReference>
<keyword evidence="2" id="KW-0418">Kinase</keyword>
<accession>A0A7K2IT52</accession>
<feature type="domain" description="DhaL" evidence="3">
    <location>
        <begin position="16"/>
        <end position="213"/>
    </location>
</feature>
<evidence type="ECO:0000313" key="4">
    <source>
        <dbReference type="EMBL" id="MYR33027.1"/>
    </source>
</evidence>
<organism evidence="4 5">
    <name type="scientific">Nocardiopsis alba</name>
    <dbReference type="NCBI Taxonomy" id="53437"/>
    <lineage>
        <taxon>Bacteria</taxon>
        <taxon>Bacillati</taxon>
        <taxon>Actinomycetota</taxon>
        <taxon>Actinomycetes</taxon>
        <taxon>Streptosporangiales</taxon>
        <taxon>Nocardiopsidaceae</taxon>
        <taxon>Nocardiopsis</taxon>
    </lineage>
</organism>
<dbReference type="Gene3D" id="1.25.40.340">
    <property type="match status" value="1"/>
</dbReference>
<dbReference type="SMART" id="SM01120">
    <property type="entry name" value="Dak2"/>
    <property type="match status" value="1"/>
</dbReference>
<name>A0A7K2IT52_9ACTN</name>
<dbReference type="GO" id="GO:0019563">
    <property type="term" value="P:glycerol catabolic process"/>
    <property type="evidence" value="ECO:0007669"/>
    <property type="project" value="TreeGrafter"/>
</dbReference>
<dbReference type="InterPro" id="IPR036117">
    <property type="entry name" value="DhaL_dom_sf"/>
</dbReference>
<protein>
    <submittedName>
        <fullName evidence="4">DAK2 domain-containing protein</fullName>
    </submittedName>
</protein>
<gene>
    <name evidence="4" type="ORF">GTW20_12325</name>
</gene>
<reference evidence="4 5" key="1">
    <citation type="journal article" date="2019" name="Nat. Commun.">
        <title>The antimicrobial potential of Streptomyces from insect microbiomes.</title>
        <authorList>
            <person name="Chevrette M.G."/>
            <person name="Carlson C.M."/>
            <person name="Ortega H.E."/>
            <person name="Thomas C."/>
            <person name="Ananiev G.E."/>
            <person name="Barns K.J."/>
            <person name="Book A.J."/>
            <person name="Cagnazzo J."/>
            <person name="Carlos C."/>
            <person name="Flanigan W."/>
            <person name="Grubbs K.J."/>
            <person name="Horn H.A."/>
            <person name="Hoffmann F.M."/>
            <person name="Klassen J.L."/>
            <person name="Knack J.J."/>
            <person name="Lewin G.R."/>
            <person name="McDonald B.R."/>
            <person name="Muller L."/>
            <person name="Melo W.G.P."/>
            <person name="Pinto-Tomas A.A."/>
            <person name="Schmitz A."/>
            <person name="Wendt-Pienkowski E."/>
            <person name="Wildman S."/>
            <person name="Zhao M."/>
            <person name="Zhang F."/>
            <person name="Bugni T.S."/>
            <person name="Andes D.R."/>
            <person name="Pupo M.T."/>
            <person name="Currie C.R."/>
        </authorList>
    </citation>
    <scope>NUCLEOTIDE SEQUENCE [LARGE SCALE GENOMIC DNA]</scope>
    <source>
        <strain evidence="4 5">SID5840</strain>
    </source>
</reference>
<dbReference type="AlphaFoldDB" id="A0A7K2IT52"/>
<evidence type="ECO:0000256" key="2">
    <source>
        <dbReference type="ARBA" id="ARBA00022777"/>
    </source>
</evidence>
<dbReference type="SUPFAM" id="SSF101473">
    <property type="entry name" value="DhaL-like"/>
    <property type="match status" value="1"/>
</dbReference>
<dbReference type="PANTHER" id="PTHR28629:SF4">
    <property type="entry name" value="TRIOKINASE_FMN CYCLASE"/>
    <property type="match status" value="1"/>
</dbReference>